<organism evidence="1 2">
    <name type="scientific">Bacteroides fragilis str. 2-F-2 #4</name>
    <dbReference type="NCBI Taxonomy" id="1339280"/>
    <lineage>
        <taxon>Bacteria</taxon>
        <taxon>Pseudomonadati</taxon>
        <taxon>Bacteroidota</taxon>
        <taxon>Bacteroidia</taxon>
        <taxon>Bacteroidales</taxon>
        <taxon>Bacteroidaceae</taxon>
        <taxon>Bacteroides</taxon>
    </lineage>
</organism>
<comment type="caution">
    <text evidence="1">The sequence shown here is derived from an EMBL/GenBank/DDBJ whole genome shotgun (WGS) entry which is preliminary data.</text>
</comment>
<proteinExistence type="predicted"/>
<accession>A0A015YGT1</accession>
<dbReference type="AlphaFoldDB" id="A0A015YGT1"/>
<gene>
    <name evidence="1" type="ORF">M076_1223</name>
</gene>
<protein>
    <submittedName>
        <fullName evidence="1">Uncharacterized protein</fullName>
    </submittedName>
</protein>
<dbReference type="EMBL" id="JGDM01000021">
    <property type="protein sequence ID" value="EXZ45645.1"/>
    <property type="molecule type" value="Genomic_DNA"/>
</dbReference>
<sequence length="53" mass="5972">MGLLRFKSNGRSGSAETGRFFLRKQAFDVRKPVFGSGSAGVFRKRSKHLLRKT</sequence>
<dbReference type="Proteomes" id="UP000022272">
    <property type="component" value="Unassembled WGS sequence"/>
</dbReference>
<evidence type="ECO:0000313" key="2">
    <source>
        <dbReference type="Proteomes" id="UP000022272"/>
    </source>
</evidence>
<dbReference type="PATRIC" id="fig|1339280.3.peg.1185"/>
<name>A0A015YGT1_BACFG</name>
<evidence type="ECO:0000313" key="1">
    <source>
        <dbReference type="EMBL" id="EXZ45645.1"/>
    </source>
</evidence>
<reference evidence="1 2" key="1">
    <citation type="submission" date="2014-02" db="EMBL/GenBank/DDBJ databases">
        <authorList>
            <person name="Sears C."/>
            <person name="Carroll K."/>
            <person name="Sack B.R."/>
            <person name="Qadri F."/>
            <person name="Myers L.L."/>
            <person name="Chung G.-T."/>
            <person name="Escheverria P."/>
            <person name="Fraser C.M."/>
            <person name="Sadzewicz L."/>
            <person name="Shefchek K.A."/>
            <person name="Tallon L."/>
            <person name="Das S.P."/>
            <person name="Daugherty S."/>
            <person name="Mongodin E.F."/>
        </authorList>
    </citation>
    <scope>NUCLEOTIDE SEQUENCE [LARGE SCALE GENOMIC DNA]</scope>
    <source>
        <strain evidence="1 2">2-F-2 #4</strain>
    </source>
</reference>